<dbReference type="RefSeq" id="XP_049149190.1">
    <property type="nucleotide sequence ID" value="XM_049292044.1"/>
</dbReference>
<keyword evidence="2" id="KW-1185">Reference proteome</keyword>
<protein>
    <submittedName>
        <fullName evidence="1">Uncharacterized protein</fullName>
    </submittedName>
</protein>
<dbReference type="AlphaFoldDB" id="A0A9Q8T3M6"/>
<dbReference type="EMBL" id="CP019479">
    <property type="protein sequence ID" value="UQC87581.1"/>
    <property type="molecule type" value="Genomic_DNA"/>
</dbReference>
<accession>A0A9Q8T3M6</accession>
<name>A0A9Q8T3M6_9PEZI</name>
<evidence type="ECO:0000313" key="2">
    <source>
        <dbReference type="Proteomes" id="UP000830671"/>
    </source>
</evidence>
<gene>
    <name evidence="1" type="ORF">CLUP02_13098</name>
</gene>
<proteinExistence type="predicted"/>
<dbReference type="KEGG" id="clup:CLUP02_13098"/>
<reference evidence="1" key="1">
    <citation type="journal article" date="2021" name="Mol. Plant Microbe Interact.">
        <title>Complete Genome Sequence of the Plant-Pathogenic Fungus Colletotrichum lupini.</title>
        <authorList>
            <person name="Baroncelli R."/>
            <person name="Pensec F."/>
            <person name="Da Lio D."/>
            <person name="Boufleur T."/>
            <person name="Vicente I."/>
            <person name="Sarrocco S."/>
            <person name="Picot A."/>
            <person name="Baraldi E."/>
            <person name="Sukno S."/>
            <person name="Thon M."/>
            <person name="Le Floch G."/>
        </authorList>
    </citation>
    <scope>NUCLEOTIDE SEQUENCE</scope>
    <source>
        <strain evidence="1">IMI 504893</strain>
    </source>
</reference>
<dbReference type="Proteomes" id="UP000830671">
    <property type="component" value="Chromosome 7"/>
</dbReference>
<organism evidence="1 2">
    <name type="scientific">Colletotrichum lupini</name>
    <dbReference type="NCBI Taxonomy" id="145971"/>
    <lineage>
        <taxon>Eukaryota</taxon>
        <taxon>Fungi</taxon>
        <taxon>Dikarya</taxon>
        <taxon>Ascomycota</taxon>
        <taxon>Pezizomycotina</taxon>
        <taxon>Sordariomycetes</taxon>
        <taxon>Hypocreomycetidae</taxon>
        <taxon>Glomerellales</taxon>
        <taxon>Glomerellaceae</taxon>
        <taxon>Colletotrichum</taxon>
        <taxon>Colletotrichum acutatum species complex</taxon>
    </lineage>
</organism>
<sequence length="196" mass="21718">MARQSLWSPALKGSVKTAGDRRTITGPLVIVNPTLECRSSISGWIFDPHFKVVPRVIAKTQYVVFCPQSPISLEDFDPQKDERHEDVLAQSFAHCEIIPPRQAHQLTYLPCSPPSHQPPSAPRFLEPEKRRYSSTLIFLVLGFCPAPSATKRAGRPRRSGQILGPGNPYVYANMVCIGGMKISDGRVRPEVGASER</sequence>
<evidence type="ECO:0000313" key="1">
    <source>
        <dbReference type="EMBL" id="UQC87581.1"/>
    </source>
</evidence>
<dbReference type="GeneID" id="73347054"/>